<dbReference type="RefSeq" id="WP_129001402.1">
    <property type="nucleotide sequence ID" value="NZ_SDHZ01000001.1"/>
</dbReference>
<evidence type="ECO:0000313" key="4">
    <source>
        <dbReference type="Proteomes" id="UP000290545"/>
    </source>
</evidence>
<comment type="caution">
    <text evidence="3">The sequence shown here is derived from an EMBL/GenBank/DDBJ whole genome shotgun (WGS) entry which is preliminary data.</text>
</comment>
<proteinExistence type="predicted"/>
<dbReference type="OrthoDB" id="5513217at2"/>
<keyword evidence="1" id="KW-0732">Signal</keyword>
<dbReference type="PROSITE" id="PS51257">
    <property type="entry name" value="PROKAR_LIPOPROTEIN"/>
    <property type="match status" value="1"/>
</dbReference>
<evidence type="ECO:0000313" key="3">
    <source>
        <dbReference type="EMBL" id="RXK85649.1"/>
    </source>
</evidence>
<keyword evidence="4" id="KW-1185">Reference proteome</keyword>
<protein>
    <submittedName>
        <fullName evidence="3">DUF3347 domain-containing protein</fullName>
    </submittedName>
</protein>
<evidence type="ECO:0000256" key="1">
    <source>
        <dbReference type="SAM" id="SignalP"/>
    </source>
</evidence>
<feature type="signal peptide" evidence="1">
    <location>
        <begin position="1"/>
        <end position="19"/>
    </location>
</feature>
<gene>
    <name evidence="3" type="ORF">ESB13_02215</name>
</gene>
<dbReference type="Proteomes" id="UP000290545">
    <property type="component" value="Unassembled WGS sequence"/>
</dbReference>
<sequence length="187" mass="19817">MTYSVFRIITVAVLPLLMAACGNSPEKKTANADSVKAGMAEHHHDSLDQSVATSVVIKDASLNALYGQYQELTKALINGDERGATVAANALAAGAQQLKETAVAKVASEITTAPGLEAKRTLFAGLSSDMIAKVKKAGVQQGTLYVDFCPMALSDKGAHWLSAEKEVKNPYFGEEMMNCGNIEDSIH</sequence>
<feature type="domain" description="DUF3347" evidence="2">
    <location>
        <begin position="66"/>
        <end position="141"/>
    </location>
</feature>
<dbReference type="EMBL" id="SDHZ01000001">
    <property type="protein sequence ID" value="RXK85649.1"/>
    <property type="molecule type" value="Genomic_DNA"/>
</dbReference>
<name>A0A4Q1DAY2_9BACT</name>
<feature type="chain" id="PRO_5020416084" evidence="1">
    <location>
        <begin position="20"/>
        <end position="187"/>
    </location>
</feature>
<accession>A0A4Q1DAY2</accession>
<dbReference type="Pfam" id="PF11827">
    <property type="entry name" value="DUF3347"/>
    <property type="match status" value="1"/>
</dbReference>
<dbReference type="InterPro" id="IPR021782">
    <property type="entry name" value="DUF3347"/>
</dbReference>
<evidence type="ECO:0000259" key="2">
    <source>
        <dbReference type="Pfam" id="PF11827"/>
    </source>
</evidence>
<reference evidence="3 4" key="1">
    <citation type="submission" date="2019-01" db="EMBL/GenBank/DDBJ databases">
        <title>Filimonas sp. strain TTM-71.</title>
        <authorList>
            <person name="Chen W.-M."/>
        </authorList>
    </citation>
    <scope>NUCLEOTIDE SEQUENCE [LARGE SCALE GENOMIC DNA]</scope>
    <source>
        <strain evidence="3 4">TTM-71</strain>
    </source>
</reference>
<dbReference type="AlphaFoldDB" id="A0A4Q1DAY2"/>
<organism evidence="3 4">
    <name type="scientific">Filimonas effusa</name>
    <dbReference type="NCBI Taxonomy" id="2508721"/>
    <lineage>
        <taxon>Bacteria</taxon>
        <taxon>Pseudomonadati</taxon>
        <taxon>Bacteroidota</taxon>
        <taxon>Chitinophagia</taxon>
        <taxon>Chitinophagales</taxon>
        <taxon>Chitinophagaceae</taxon>
        <taxon>Filimonas</taxon>
    </lineage>
</organism>